<name>A0A4D7BFL4_9HYPH</name>
<gene>
    <name evidence="14" type="primary">aph(3'')</name>
    <name evidence="14" type="ORF">E8M01_25200</name>
</gene>
<dbReference type="GO" id="GO:0046872">
    <property type="term" value="F:metal ion binding"/>
    <property type="evidence" value="ECO:0007669"/>
    <property type="project" value="UniProtKB-KW"/>
</dbReference>
<dbReference type="GO" id="GO:0008910">
    <property type="term" value="F:kanamycin kinase activity"/>
    <property type="evidence" value="ECO:0007669"/>
    <property type="project" value="UniProtKB-EC"/>
</dbReference>
<keyword evidence="6 10" id="KW-0418">Kinase</keyword>
<reference evidence="14 15" key="1">
    <citation type="submission" date="2019-04" db="EMBL/GenBank/DDBJ databases">
        <title>Phreatobacter aquaticus sp. nov.</title>
        <authorList>
            <person name="Choi A."/>
        </authorList>
    </citation>
    <scope>NUCLEOTIDE SEQUENCE [LARGE SCALE GENOMIC DNA]</scope>
    <source>
        <strain evidence="14 15">KCTC 52518</strain>
    </source>
</reference>
<evidence type="ECO:0000256" key="1">
    <source>
        <dbReference type="ARBA" id="ARBA00006219"/>
    </source>
</evidence>
<dbReference type="Pfam" id="PF01636">
    <property type="entry name" value="APH"/>
    <property type="match status" value="1"/>
</dbReference>
<evidence type="ECO:0000259" key="13">
    <source>
        <dbReference type="Pfam" id="PF01636"/>
    </source>
</evidence>
<dbReference type="NCBIfam" id="NF032896">
    <property type="entry name" value="APH_3pp"/>
    <property type="match status" value="1"/>
</dbReference>
<evidence type="ECO:0000256" key="7">
    <source>
        <dbReference type="ARBA" id="ARBA00022840"/>
    </source>
</evidence>
<evidence type="ECO:0000256" key="3">
    <source>
        <dbReference type="ARBA" id="ARBA00017903"/>
    </source>
</evidence>
<dbReference type="SUPFAM" id="SSF56112">
    <property type="entry name" value="Protein kinase-like (PK-like)"/>
    <property type="match status" value="1"/>
</dbReference>
<dbReference type="Gene3D" id="3.30.200.20">
    <property type="entry name" value="Phosphorylase Kinase, domain 1"/>
    <property type="match status" value="1"/>
</dbReference>
<comment type="catalytic activity">
    <reaction evidence="9">
        <text>kanamycin A + ATP = kanamycin 3'-phosphate + ADP + H(+)</text>
        <dbReference type="Rhea" id="RHEA:24256"/>
        <dbReference type="ChEBI" id="CHEBI:15378"/>
        <dbReference type="ChEBI" id="CHEBI:30616"/>
        <dbReference type="ChEBI" id="CHEBI:57909"/>
        <dbReference type="ChEBI" id="CHEBI:58214"/>
        <dbReference type="ChEBI" id="CHEBI:456216"/>
        <dbReference type="EC" id="2.7.1.95"/>
    </reaction>
</comment>
<proteinExistence type="inferred from homology"/>
<dbReference type="PANTHER" id="PTHR21310:SF41">
    <property type="entry name" value="3'-PHOSPHOTRANSFERASE, PUTATIVE-RELATED"/>
    <property type="match status" value="1"/>
</dbReference>
<keyword evidence="7 10" id="KW-0067">ATP-binding</keyword>
<dbReference type="EMBL" id="CP039690">
    <property type="protein sequence ID" value="QCI69415.1"/>
    <property type="molecule type" value="Genomic_DNA"/>
</dbReference>
<protein>
    <recommendedName>
        <fullName evidence="3">Aminoglycoside 3'-phosphotransferase</fullName>
        <ecNumber evidence="2">2.7.1.95</ecNumber>
    </recommendedName>
</protein>
<evidence type="ECO:0000256" key="9">
    <source>
        <dbReference type="ARBA" id="ARBA00048925"/>
    </source>
</evidence>
<comment type="similarity">
    <text evidence="1 10">Belongs to the aminoglycoside phosphotransferase family.</text>
</comment>
<keyword evidence="4 10" id="KW-0808">Transferase</keyword>
<feature type="active site" description="Proton acceptor" evidence="11">
    <location>
        <position position="194"/>
    </location>
</feature>
<dbReference type="Gene3D" id="3.90.1200.10">
    <property type="match status" value="1"/>
</dbReference>
<evidence type="ECO:0000256" key="2">
    <source>
        <dbReference type="ARBA" id="ARBA00012193"/>
    </source>
</evidence>
<dbReference type="Proteomes" id="UP000298781">
    <property type="component" value="Chromosome"/>
</dbReference>
<dbReference type="CDD" id="cd05150">
    <property type="entry name" value="APH"/>
    <property type="match status" value="1"/>
</dbReference>
<evidence type="ECO:0000256" key="10">
    <source>
        <dbReference type="PIRNR" id="PIRNR000706"/>
    </source>
</evidence>
<dbReference type="GO" id="GO:0046677">
    <property type="term" value="P:response to antibiotic"/>
    <property type="evidence" value="ECO:0007669"/>
    <property type="project" value="UniProtKB-KW"/>
</dbReference>
<evidence type="ECO:0000256" key="5">
    <source>
        <dbReference type="ARBA" id="ARBA00022741"/>
    </source>
</evidence>
<dbReference type="PIRSF" id="PIRSF000706">
    <property type="entry name" value="Kanamycin_kin"/>
    <property type="match status" value="1"/>
</dbReference>
<evidence type="ECO:0000256" key="8">
    <source>
        <dbReference type="ARBA" id="ARBA00023251"/>
    </source>
</evidence>
<dbReference type="InterPro" id="IPR024165">
    <property type="entry name" value="Kan/Strep_kinase"/>
</dbReference>
<organism evidence="14 15">
    <name type="scientific">Phreatobacter stygius</name>
    <dbReference type="NCBI Taxonomy" id="1940610"/>
    <lineage>
        <taxon>Bacteria</taxon>
        <taxon>Pseudomonadati</taxon>
        <taxon>Pseudomonadota</taxon>
        <taxon>Alphaproteobacteria</taxon>
        <taxon>Hyphomicrobiales</taxon>
        <taxon>Phreatobacteraceae</taxon>
        <taxon>Phreatobacter</taxon>
    </lineage>
</organism>
<evidence type="ECO:0000256" key="12">
    <source>
        <dbReference type="PIRSR" id="PIRSR000706-2"/>
    </source>
</evidence>
<sequence length="277" mass="29822">MHETARSDDDFNEDLLPDLPAGRTWVPVGSGESGDKVYCRSDGVAYAKLSQGLGAARLDGERRRTEWLAATGLGSLTVLDWRMSDSGACLVTRTVPGVSASELSASALSAAWPSIARQIKALHDLPVADCPFERGLSTMVDRAADVVGRGAVNPDFLDPDQRAIPAAVLLARLQADMPRRLAQEAGDLVVCHGDACLPNVMVDPDTYRCTGLIDLGRLGTADRYVDLALLLANARESWTSPGDAPAARARLFDIHAIAQPDQERLDFYLRLDPLTWG</sequence>
<feature type="domain" description="Aminoglycoside phosphotransferase" evidence="13">
    <location>
        <begin position="25"/>
        <end position="260"/>
    </location>
</feature>
<evidence type="ECO:0000256" key="6">
    <source>
        <dbReference type="ARBA" id="ARBA00022777"/>
    </source>
</evidence>
<keyword evidence="12" id="KW-0479">Metal-binding</keyword>
<keyword evidence="5 10" id="KW-0547">Nucleotide-binding</keyword>
<keyword evidence="15" id="KW-1185">Reference proteome</keyword>
<dbReference type="InterPro" id="IPR002575">
    <property type="entry name" value="Aminoglycoside_PTrfase"/>
</dbReference>
<evidence type="ECO:0000313" key="14">
    <source>
        <dbReference type="EMBL" id="QCI69415.1"/>
    </source>
</evidence>
<dbReference type="InterPro" id="IPR011009">
    <property type="entry name" value="Kinase-like_dom_sf"/>
</dbReference>
<feature type="binding site" evidence="12">
    <location>
        <position position="199"/>
    </location>
    <ligand>
        <name>Mg(2+)</name>
        <dbReference type="ChEBI" id="CHEBI:18420"/>
    </ligand>
</feature>
<dbReference type="InterPro" id="IPR051678">
    <property type="entry name" value="AGP_Transferase"/>
</dbReference>
<dbReference type="GO" id="GO:0005524">
    <property type="term" value="F:ATP binding"/>
    <property type="evidence" value="ECO:0007669"/>
    <property type="project" value="UniProtKB-KW"/>
</dbReference>
<evidence type="ECO:0000313" key="15">
    <source>
        <dbReference type="Proteomes" id="UP000298781"/>
    </source>
</evidence>
<keyword evidence="8 10" id="KW-0046">Antibiotic resistance</keyword>
<dbReference type="OrthoDB" id="3806873at2"/>
<keyword evidence="12" id="KW-0460">Magnesium</keyword>
<evidence type="ECO:0000256" key="11">
    <source>
        <dbReference type="PIRSR" id="PIRSR000706-1"/>
    </source>
</evidence>
<dbReference type="EC" id="2.7.1.95" evidence="2"/>
<evidence type="ECO:0000256" key="4">
    <source>
        <dbReference type="ARBA" id="ARBA00022679"/>
    </source>
</evidence>
<feature type="binding site" evidence="12">
    <location>
        <position position="214"/>
    </location>
    <ligand>
        <name>Mg(2+)</name>
        <dbReference type="ChEBI" id="CHEBI:18420"/>
    </ligand>
</feature>
<dbReference type="AlphaFoldDB" id="A0A4D7BFL4"/>
<dbReference type="KEGG" id="pstg:E8M01_25200"/>
<dbReference type="PANTHER" id="PTHR21310">
    <property type="entry name" value="AMINOGLYCOSIDE PHOSPHOTRANSFERASE-RELATED-RELATED"/>
    <property type="match status" value="1"/>
</dbReference>
<accession>A0A4D7BFL4</accession>